<dbReference type="PANTHER" id="PTHR14068">
    <property type="entry name" value="EUKARYOTIC TRANSLATION INITIATION FACTOR 3 EIF3 -RELATED"/>
    <property type="match status" value="1"/>
</dbReference>
<dbReference type="InterPro" id="IPR035979">
    <property type="entry name" value="RBD_domain_sf"/>
</dbReference>
<evidence type="ECO:0000256" key="1">
    <source>
        <dbReference type="ARBA" id="ARBA00004496"/>
    </source>
</evidence>
<protein>
    <recommendedName>
        <fullName evidence="6">Eukaryotic translation initiation factor 3 subunit B</fullName>
        <shortName evidence="6">eIF3b</shortName>
    </recommendedName>
    <alternativeName>
        <fullName evidence="6">Eukaryotic translation initiation factor 3 90 kDa subunit homolog</fullName>
        <shortName evidence="6">eIF3 p90</shortName>
    </alternativeName>
    <alternativeName>
        <fullName evidence="6">Translation initiation factor eIF3, p90 subunit homolog</fullName>
    </alternativeName>
</protein>
<dbReference type="GO" id="GO:0031369">
    <property type="term" value="F:translation initiation factor binding"/>
    <property type="evidence" value="ECO:0007669"/>
    <property type="project" value="InterPro"/>
</dbReference>
<dbReference type="SMART" id="SM00360">
    <property type="entry name" value="RRM"/>
    <property type="match status" value="1"/>
</dbReference>
<evidence type="ECO:0000313" key="10">
    <source>
        <dbReference type="Proteomes" id="UP000439903"/>
    </source>
</evidence>
<comment type="subunit">
    <text evidence="6 7">Component of the eukaryotic translation initiation factor 3 (eIF-3) complex.</text>
</comment>
<dbReference type="AlphaFoldDB" id="A0A8H4B0M6"/>
<keyword evidence="10" id="KW-1185">Reference proteome</keyword>
<dbReference type="InterPro" id="IPR012677">
    <property type="entry name" value="Nucleotide-bd_a/b_plait_sf"/>
</dbReference>
<dbReference type="CDD" id="cd12278">
    <property type="entry name" value="RRM_eIF3B"/>
    <property type="match status" value="1"/>
</dbReference>
<dbReference type="Gene3D" id="3.30.70.330">
    <property type="match status" value="1"/>
</dbReference>
<keyword evidence="4 6" id="KW-0694">RNA-binding</keyword>
<dbReference type="GO" id="GO:0033290">
    <property type="term" value="C:eukaryotic 48S preinitiation complex"/>
    <property type="evidence" value="ECO:0007669"/>
    <property type="project" value="UniProtKB-UniRule"/>
</dbReference>
<evidence type="ECO:0000256" key="2">
    <source>
        <dbReference type="ARBA" id="ARBA00022490"/>
    </source>
</evidence>
<dbReference type="PROSITE" id="PS50102">
    <property type="entry name" value="RRM"/>
    <property type="match status" value="1"/>
</dbReference>
<gene>
    <name evidence="6" type="primary">PRT1</name>
    <name evidence="9" type="ORF">F8M41_024438</name>
</gene>
<reference evidence="9 10" key="1">
    <citation type="journal article" date="2019" name="Environ. Microbiol.">
        <title>At the nexus of three kingdoms: the genome of the mycorrhizal fungus Gigaspora margarita provides insights into plant, endobacterial and fungal interactions.</title>
        <authorList>
            <person name="Venice F."/>
            <person name="Ghignone S."/>
            <person name="Salvioli di Fossalunga A."/>
            <person name="Amselem J."/>
            <person name="Novero M."/>
            <person name="Xianan X."/>
            <person name="Sedzielewska Toro K."/>
            <person name="Morin E."/>
            <person name="Lipzen A."/>
            <person name="Grigoriev I.V."/>
            <person name="Henrissat B."/>
            <person name="Martin F.M."/>
            <person name="Bonfante P."/>
        </authorList>
    </citation>
    <scope>NUCLEOTIDE SEQUENCE [LARGE SCALE GENOMIC DNA]</scope>
    <source>
        <strain evidence="9 10">BEG34</strain>
    </source>
</reference>
<evidence type="ECO:0000256" key="7">
    <source>
        <dbReference type="PIRNR" id="PIRNR036424"/>
    </source>
</evidence>
<comment type="caution">
    <text evidence="9">The sequence shown here is derived from an EMBL/GenBank/DDBJ whole genome shotgun (WGS) entry which is preliminary data.</text>
</comment>
<dbReference type="GO" id="GO:0016282">
    <property type="term" value="C:eukaryotic 43S preinitiation complex"/>
    <property type="evidence" value="ECO:0007669"/>
    <property type="project" value="UniProtKB-UniRule"/>
</dbReference>
<dbReference type="GO" id="GO:0005852">
    <property type="term" value="C:eukaryotic translation initiation factor 3 complex"/>
    <property type="evidence" value="ECO:0007669"/>
    <property type="project" value="UniProtKB-UniRule"/>
</dbReference>
<evidence type="ECO:0000256" key="3">
    <source>
        <dbReference type="ARBA" id="ARBA00022540"/>
    </source>
</evidence>
<accession>A0A8H4B0M6</accession>
<comment type="subcellular location">
    <subcellularLocation>
        <location evidence="1 6 7">Cytoplasm</location>
    </subcellularLocation>
</comment>
<comment type="function">
    <text evidence="7">Component of the eukaryotic translation initiation factor 3 (eIF-3) complex, which is involved in protein synthesis and, together with other initiation factors, stimulates binding of mRNA and methionyl-tRNAi to the 40S ribosome.</text>
</comment>
<dbReference type="Proteomes" id="UP000439903">
    <property type="component" value="Unassembled WGS sequence"/>
</dbReference>
<dbReference type="GO" id="GO:0003723">
    <property type="term" value="F:RNA binding"/>
    <property type="evidence" value="ECO:0007669"/>
    <property type="project" value="UniProtKB-UniRule"/>
</dbReference>
<evidence type="ECO:0000259" key="8">
    <source>
        <dbReference type="PROSITE" id="PS50102"/>
    </source>
</evidence>
<evidence type="ECO:0000256" key="4">
    <source>
        <dbReference type="ARBA" id="ARBA00022884"/>
    </source>
</evidence>
<dbReference type="InterPro" id="IPR000504">
    <property type="entry name" value="RRM_dom"/>
</dbReference>
<dbReference type="Gene3D" id="2.130.10.10">
    <property type="entry name" value="YVTN repeat-like/Quinoprotein amine dehydrogenase"/>
    <property type="match status" value="2"/>
</dbReference>
<dbReference type="HAMAP" id="MF_03001">
    <property type="entry name" value="eIF3b"/>
    <property type="match status" value="1"/>
</dbReference>
<dbReference type="PANTHER" id="PTHR14068:SF0">
    <property type="entry name" value="EUKARYOTIC TRANSLATION INITIATION FACTOR 3 SUBUNIT B"/>
    <property type="match status" value="1"/>
</dbReference>
<dbReference type="SUPFAM" id="SSF82171">
    <property type="entry name" value="DPP6 N-terminal domain-like"/>
    <property type="match status" value="1"/>
</dbReference>
<dbReference type="InterPro" id="IPR013979">
    <property type="entry name" value="TIF_beta_prop-like"/>
</dbReference>
<organism evidence="9 10">
    <name type="scientific">Gigaspora margarita</name>
    <dbReference type="NCBI Taxonomy" id="4874"/>
    <lineage>
        <taxon>Eukaryota</taxon>
        <taxon>Fungi</taxon>
        <taxon>Fungi incertae sedis</taxon>
        <taxon>Mucoromycota</taxon>
        <taxon>Glomeromycotina</taxon>
        <taxon>Glomeromycetes</taxon>
        <taxon>Diversisporales</taxon>
        <taxon>Gigasporaceae</taxon>
        <taxon>Gigaspora</taxon>
    </lineage>
</organism>
<evidence type="ECO:0000256" key="5">
    <source>
        <dbReference type="ARBA" id="ARBA00022917"/>
    </source>
</evidence>
<dbReference type="InterPro" id="IPR011400">
    <property type="entry name" value="EIF3B"/>
</dbReference>
<comment type="function">
    <text evidence="6">RNA-binding component of the eukaryotic translation initiation factor 3 (eIF-3) complex, which is involved in protein synthesis of a specialized repertoire of mRNAs and, together with other initiation factors, stimulates binding of mRNA and methionyl-tRNAi to the 40S ribosome. The eIF-3 complex specifically targets and initiates translation of a subset of mRNAs involved in cell proliferation.</text>
</comment>
<dbReference type="InterPro" id="IPR034363">
    <property type="entry name" value="eIF3B_RRM"/>
</dbReference>
<dbReference type="GO" id="GO:0001732">
    <property type="term" value="P:formation of cytoplasmic translation initiation complex"/>
    <property type="evidence" value="ECO:0007669"/>
    <property type="project" value="UniProtKB-UniRule"/>
</dbReference>
<feature type="domain" description="RRM" evidence="8">
    <location>
        <begin position="36"/>
        <end position="125"/>
    </location>
</feature>
<evidence type="ECO:0000256" key="6">
    <source>
        <dbReference type="HAMAP-Rule" id="MF_03001"/>
    </source>
</evidence>
<comment type="similarity">
    <text evidence="6 7">Belongs to the eIF-3 subunit B family.</text>
</comment>
<dbReference type="Pfam" id="PF08662">
    <property type="entry name" value="eIF2A"/>
    <property type="match status" value="1"/>
</dbReference>
<dbReference type="EMBL" id="WTPW01000084">
    <property type="protein sequence ID" value="KAF0550462.1"/>
    <property type="molecule type" value="Genomic_DNA"/>
</dbReference>
<keyword evidence="2 6" id="KW-0963">Cytoplasm</keyword>
<name>A0A8H4B0M6_GIGMA</name>
<evidence type="ECO:0000313" key="9">
    <source>
        <dbReference type="EMBL" id="KAF0550462.1"/>
    </source>
</evidence>
<keyword evidence="5 6" id="KW-0648">Protein biosynthesis</keyword>
<dbReference type="SUPFAM" id="SSF54928">
    <property type="entry name" value="RNA-binding domain, RBD"/>
    <property type="match status" value="1"/>
</dbReference>
<dbReference type="InterPro" id="IPR015943">
    <property type="entry name" value="WD40/YVTN_repeat-like_dom_sf"/>
</dbReference>
<sequence length="772" mass="89457">MPGFDNARQFPQSIEDLDFSDIEEKYKVPFEEGFDTVIVVDNAPTVDESKKDKLLKFIKKIFKNAGNIKDIDMPMDPDPKTETLTSKGFLFIEFETPEQAAMAIKQYDGYPMDKTHHLAVNRFTDIEKYSQIEEEYKEPEEEKFVEKEHLRSWLTDPQARDQFVLYRGDDVSIFWNKKTEPPEEVHKRIVSIYHVISEFSLSKLSIYFILQNWTETYVQWSPLGTYLATFHRQGIALWGGPSWNKIIRFVHSGVKLIDFSPNEKYLVTWSNEPITLGPNGGAGTPFGPEDEGRQIIIWDVHGGNLLRSFPSSTLSSDGTPNKITWPMFKWSPSDKYFARVTQGQQGQQGQQALSVYETPSMGLVGNKSIKIEGLVDFEWAPASDKEKEKDKHSEEKKQKEELLSYWTPEIGNQPARVTLLNIPSKEIVRTRNLVNVTDSKMHWQSNGDFLCVKVDRHTKTKKSTFSNLEIFRVREKDIPVEVIEVKDVVIAFAWEPKGERFAIITTSDPNYGQPTQGGVTLKTSVSFYYLEKPKPGKGDSVGTANFKLIKTLEKKTSNAIYWSPQGRHVILATLRSATTFDLEFWDLDFETTLDQKEFAKTDPAACLQLMSTQEHYGVTDVEWDPTGRYVITSSSFWRHSIENGYILWDFKGTQLQKHLLDKFKQLLWRPRPKSLLTSEQKKAIKKNLREYSKEFGKKDEEEESTLSEEQIKHRRRLMEEWNAWRKRVEKELSEERENAGIVSPPRRDDDTIEVIEEWIEEVVEETEEIIDD</sequence>
<keyword evidence="3 6" id="KW-0396">Initiation factor</keyword>
<dbReference type="GO" id="GO:0003743">
    <property type="term" value="F:translation initiation factor activity"/>
    <property type="evidence" value="ECO:0007669"/>
    <property type="project" value="UniProtKB-UniRule"/>
</dbReference>
<dbReference type="Pfam" id="PF00076">
    <property type="entry name" value="RRM_1"/>
    <property type="match status" value="1"/>
</dbReference>
<proteinExistence type="inferred from homology"/>
<dbReference type="PIRSF" id="PIRSF036424">
    <property type="entry name" value="eIF3b"/>
    <property type="match status" value="1"/>
</dbReference>
<dbReference type="FunFam" id="3.30.70.330:FF:000235">
    <property type="entry name" value="Eukaryotic translation initiation factor 3 subunit B"/>
    <property type="match status" value="1"/>
</dbReference>
<dbReference type="OrthoDB" id="10250414at2759"/>